<organism evidence="1 2">
    <name type="scientific">Kitasatospora cystarginea</name>
    <dbReference type="NCBI Taxonomy" id="58350"/>
    <lineage>
        <taxon>Bacteria</taxon>
        <taxon>Bacillati</taxon>
        <taxon>Actinomycetota</taxon>
        <taxon>Actinomycetes</taxon>
        <taxon>Kitasatosporales</taxon>
        <taxon>Streptomycetaceae</taxon>
        <taxon>Kitasatospora</taxon>
    </lineage>
</organism>
<evidence type="ECO:0008006" key="3">
    <source>
        <dbReference type="Google" id="ProtNLM"/>
    </source>
</evidence>
<dbReference type="SUPFAM" id="SSF109854">
    <property type="entry name" value="DinB/YfiT-like putative metalloenzymes"/>
    <property type="match status" value="1"/>
</dbReference>
<proteinExistence type="predicted"/>
<keyword evidence="2" id="KW-1185">Reference proteome</keyword>
<reference evidence="2" key="1">
    <citation type="journal article" date="2019" name="Int. J. Syst. Evol. Microbiol.">
        <title>The Global Catalogue of Microorganisms (GCM) 10K type strain sequencing project: providing services to taxonomists for standard genome sequencing and annotation.</title>
        <authorList>
            <consortium name="The Broad Institute Genomics Platform"/>
            <consortium name="The Broad Institute Genome Sequencing Center for Infectious Disease"/>
            <person name="Wu L."/>
            <person name="Ma J."/>
        </authorList>
    </citation>
    <scope>NUCLEOTIDE SEQUENCE [LARGE SCALE GENOMIC DNA]</scope>
    <source>
        <strain evidence="2">JCM 7356</strain>
    </source>
</reference>
<dbReference type="Proteomes" id="UP001500305">
    <property type="component" value="Unassembled WGS sequence"/>
</dbReference>
<evidence type="ECO:0000313" key="1">
    <source>
        <dbReference type="EMBL" id="GAA2263991.1"/>
    </source>
</evidence>
<dbReference type="RefSeq" id="WP_344639260.1">
    <property type="nucleotide sequence ID" value="NZ_BAAATR010000030.1"/>
</dbReference>
<accession>A0ABP5RNF7</accession>
<evidence type="ECO:0000313" key="2">
    <source>
        <dbReference type="Proteomes" id="UP001500305"/>
    </source>
</evidence>
<dbReference type="InterPro" id="IPR034660">
    <property type="entry name" value="DinB/YfiT-like"/>
</dbReference>
<protein>
    <recommendedName>
        <fullName evidence="3">Mycothiol-dependent maleylpyruvate isomerase metal-binding domain-containing protein</fullName>
    </recommendedName>
</protein>
<name>A0ABP5RNF7_9ACTN</name>
<dbReference type="EMBL" id="BAAATR010000030">
    <property type="protein sequence ID" value="GAA2263991.1"/>
    <property type="molecule type" value="Genomic_DNA"/>
</dbReference>
<gene>
    <name evidence="1" type="ORF">GCM10010430_55720</name>
</gene>
<sequence>MQTPPPACGPVCARPELPDLYTSLCNAAAETVRVVQGIEDAPAMLGAPTPSAGWDLRTVVNHVIL</sequence>
<comment type="caution">
    <text evidence="1">The sequence shown here is derived from an EMBL/GenBank/DDBJ whole genome shotgun (WGS) entry which is preliminary data.</text>
</comment>